<evidence type="ECO:0000256" key="12">
    <source>
        <dbReference type="ARBA" id="ARBA00023136"/>
    </source>
</evidence>
<evidence type="ECO:0000256" key="3">
    <source>
        <dbReference type="ARBA" id="ARBA00004651"/>
    </source>
</evidence>
<sequence>MILAFHLILQALVIARILLRPHRDPASRISWMVVVLVLPVLGLLGYLLLGETNIGRRRVARMQRVLATLPEPASMGTPAAVPDRLEGLFRVGQSISGYPAVGGNTARLSGDSDATIAMLVADIEAAREHVHLLFYIWLPDNNGTKVAEALARAARRGVTCRVLVDDVGSRALIKSPLWQMLREAGVRQARALPVGLPVLGALHGRLDLRNHRKIVVIDHAITYCGSQNCADAAFLVKAKFAPWVDVVMRFEGPVARQNQHLFVTDWMAWAEEDLSELLWAPMPEARPGGFTAQVVASGPTLRHSAMPEMFQSLIYAARRELVITTPYYVPDPSLQDALRAAGNRGVRTTIVFPARNDNWAVAATCRSYYAELLAAGVHIREYEGGLLHSKTLTMDGEVTLIGSANMDRRSFDLNYENNILLQDEGATAALRAQQAEYLARSRPVTLAEVEAWPLHRQLWNNFAAVLSPIL</sequence>
<dbReference type="Pfam" id="PF13091">
    <property type="entry name" value="PLDc_2"/>
    <property type="match status" value="2"/>
</dbReference>
<evidence type="ECO:0000256" key="14">
    <source>
        <dbReference type="ARBA" id="ARBA00023264"/>
    </source>
</evidence>
<keyword evidence="6" id="KW-0964">Secreted</keyword>
<proteinExistence type="predicted"/>
<dbReference type="NCBIfam" id="TIGR04265">
    <property type="entry name" value="bac_cardiolipin"/>
    <property type="match status" value="1"/>
</dbReference>
<keyword evidence="11" id="KW-0443">Lipid metabolism</keyword>
<dbReference type="InterPro" id="IPR022924">
    <property type="entry name" value="Cardiolipin_synthase"/>
</dbReference>
<evidence type="ECO:0000259" key="17">
    <source>
        <dbReference type="PROSITE" id="PS50035"/>
    </source>
</evidence>
<feature type="domain" description="PLD phosphodiesterase" evidence="17">
    <location>
        <begin position="383"/>
        <end position="410"/>
    </location>
</feature>
<accession>A0ABZ0PCL5</accession>
<dbReference type="EMBL" id="CP137852">
    <property type="protein sequence ID" value="WPB82945.1"/>
    <property type="molecule type" value="Genomic_DNA"/>
</dbReference>
<organism evidence="18 19">
    <name type="scientific">Sediminicoccus rosea</name>
    <dbReference type="NCBI Taxonomy" id="1225128"/>
    <lineage>
        <taxon>Bacteria</taxon>
        <taxon>Pseudomonadati</taxon>
        <taxon>Pseudomonadota</taxon>
        <taxon>Alphaproteobacteria</taxon>
        <taxon>Acetobacterales</taxon>
        <taxon>Roseomonadaceae</taxon>
        <taxon>Sediminicoccus</taxon>
    </lineage>
</organism>
<dbReference type="Gene3D" id="3.30.870.10">
    <property type="entry name" value="Endonuclease Chain A"/>
    <property type="match status" value="2"/>
</dbReference>
<dbReference type="Proteomes" id="UP001305521">
    <property type="component" value="Chromosome"/>
</dbReference>
<keyword evidence="9" id="KW-0677">Repeat</keyword>
<evidence type="ECO:0000256" key="1">
    <source>
        <dbReference type="ARBA" id="ARBA00003145"/>
    </source>
</evidence>
<evidence type="ECO:0000256" key="6">
    <source>
        <dbReference type="ARBA" id="ARBA00022525"/>
    </source>
</evidence>
<evidence type="ECO:0000256" key="10">
    <source>
        <dbReference type="ARBA" id="ARBA00022989"/>
    </source>
</evidence>
<dbReference type="PANTHER" id="PTHR21248:SF22">
    <property type="entry name" value="PHOSPHOLIPASE D"/>
    <property type="match status" value="1"/>
</dbReference>
<name>A0ABZ0PCL5_9PROT</name>
<evidence type="ECO:0000313" key="18">
    <source>
        <dbReference type="EMBL" id="WPB82945.1"/>
    </source>
</evidence>
<dbReference type="InterPro" id="IPR025202">
    <property type="entry name" value="PLD-like_dom"/>
</dbReference>
<comment type="subcellular location">
    <subcellularLocation>
        <location evidence="3">Cell membrane</location>
        <topology evidence="3">Multi-pass membrane protein</topology>
    </subcellularLocation>
    <subcellularLocation>
        <location evidence="2">Secreted</location>
    </subcellularLocation>
</comment>
<evidence type="ECO:0000256" key="16">
    <source>
        <dbReference type="SAM" id="Phobius"/>
    </source>
</evidence>
<dbReference type="CDD" id="cd09152">
    <property type="entry name" value="PLDc_EcCLS_like_1"/>
    <property type="match status" value="1"/>
</dbReference>
<keyword evidence="14" id="KW-1208">Phospholipid metabolism</keyword>
<keyword evidence="19" id="KW-1185">Reference proteome</keyword>
<dbReference type="InterPro" id="IPR001736">
    <property type="entry name" value="PLipase_D/transphosphatidylase"/>
</dbReference>
<evidence type="ECO:0000313" key="19">
    <source>
        <dbReference type="Proteomes" id="UP001305521"/>
    </source>
</evidence>
<reference evidence="18 19" key="1">
    <citation type="submission" date="2023-11" db="EMBL/GenBank/DDBJ databases">
        <title>Arctic aerobic anoxygenic photoheterotroph Sediminicoccus rosea KRV36 adapts its photosynthesis to long days of polar summer.</title>
        <authorList>
            <person name="Tomasch J."/>
            <person name="Kopejtka K."/>
            <person name="Bily T."/>
            <person name="Gardiner A.T."/>
            <person name="Gardian Z."/>
            <person name="Shivaramu S."/>
            <person name="Koblizek M."/>
            <person name="Engelhardt F."/>
            <person name="Kaftan D."/>
        </authorList>
    </citation>
    <scope>NUCLEOTIDE SEQUENCE [LARGE SCALE GENOMIC DNA]</scope>
    <source>
        <strain evidence="18 19">R-30</strain>
    </source>
</reference>
<evidence type="ECO:0000256" key="13">
    <source>
        <dbReference type="ARBA" id="ARBA00023209"/>
    </source>
</evidence>
<dbReference type="Pfam" id="PF13396">
    <property type="entry name" value="PLDc_N"/>
    <property type="match status" value="1"/>
</dbReference>
<keyword evidence="10 16" id="KW-1133">Transmembrane helix</keyword>
<feature type="domain" description="PLD phosphodiesterase" evidence="17">
    <location>
        <begin position="206"/>
        <end position="233"/>
    </location>
</feature>
<protein>
    <recommendedName>
        <fullName evidence="15">Cardiolipin synthase</fullName>
        <ecNumber evidence="15">2.7.8.-</ecNumber>
    </recommendedName>
</protein>
<dbReference type="EC" id="2.7.8.-" evidence="15"/>
<evidence type="ECO:0000256" key="8">
    <source>
        <dbReference type="ARBA" id="ARBA00022692"/>
    </source>
</evidence>
<keyword evidence="12 16" id="KW-0472">Membrane</keyword>
<keyword evidence="8 16" id="KW-0812">Transmembrane</keyword>
<keyword evidence="7" id="KW-0808">Transferase</keyword>
<dbReference type="RefSeq" id="WP_318646926.1">
    <property type="nucleotide sequence ID" value="NZ_CP137852.1"/>
</dbReference>
<gene>
    <name evidence="18" type="primary">cls</name>
    <name evidence="18" type="ORF">R9Z33_12595</name>
</gene>
<evidence type="ECO:0000256" key="9">
    <source>
        <dbReference type="ARBA" id="ARBA00022737"/>
    </source>
</evidence>
<dbReference type="CDD" id="cd09158">
    <property type="entry name" value="PLDc_EcCLS_like_2"/>
    <property type="match status" value="1"/>
</dbReference>
<keyword evidence="13" id="KW-0594">Phospholipid biosynthesis</keyword>
<keyword evidence="4" id="KW-1003">Cell membrane</keyword>
<evidence type="ECO:0000256" key="15">
    <source>
        <dbReference type="NCBIfam" id="TIGR04265"/>
    </source>
</evidence>
<keyword evidence="5" id="KW-0444">Lipid biosynthesis</keyword>
<evidence type="ECO:0000256" key="2">
    <source>
        <dbReference type="ARBA" id="ARBA00004613"/>
    </source>
</evidence>
<dbReference type="PANTHER" id="PTHR21248">
    <property type="entry name" value="CARDIOLIPIN SYNTHASE"/>
    <property type="match status" value="1"/>
</dbReference>
<dbReference type="SMART" id="SM00155">
    <property type="entry name" value="PLDc"/>
    <property type="match status" value="2"/>
</dbReference>
<comment type="function">
    <text evidence="1">Could be a virulence factor.</text>
</comment>
<feature type="transmembrane region" description="Helical" evidence="16">
    <location>
        <begin position="29"/>
        <end position="49"/>
    </location>
</feature>
<evidence type="ECO:0000256" key="5">
    <source>
        <dbReference type="ARBA" id="ARBA00022516"/>
    </source>
</evidence>
<dbReference type="InterPro" id="IPR027379">
    <property type="entry name" value="CLS_N"/>
</dbReference>
<dbReference type="SUPFAM" id="SSF56024">
    <property type="entry name" value="Phospholipase D/nuclease"/>
    <property type="match status" value="2"/>
</dbReference>
<evidence type="ECO:0000256" key="7">
    <source>
        <dbReference type="ARBA" id="ARBA00022679"/>
    </source>
</evidence>
<evidence type="ECO:0000256" key="4">
    <source>
        <dbReference type="ARBA" id="ARBA00022475"/>
    </source>
</evidence>
<dbReference type="PROSITE" id="PS50035">
    <property type="entry name" value="PLD"/>
    <property type="match status" value="2"/>
</dbReference>
<evidence type="ECO:0000256" key="11">
    <source>
        <dbReference type="ARBA" id="ARBA00023098"/>
    </source>
</evidence>